<dbReference type="GO" id="GO:0003723">
    <property type="term" value="F:RNA binding"/>
    <property type="evidence" value="ECO:0007669"/>
    <property type="project" value="TreeGrafter"/>
</dbReference>
<comment type="caution">
    <text evidence="3">The sequence shown here is derived from an EMBL/GenBank/DDBJ whole genome shotgun (WGS) entry which is preliminary data.</text>
</comment>
<comment type="similarity">
    <text evidence="1">Belongs to the universal ribosomal protein uL10 family.</text>
</comment>
<evidence type="ECO:0000313" key="3">
    <source>
        <dbReference type="EMBL" id="KAF2591554.1"/>
    </source>
</evidence>
<proteinExistence type="inferred from homology"/>
<evidence type="ECO:0000256" key="2">
    <source>
        <dbReference type="SAM" id="MobiDB-lite"/>
    </source>
</evidence>
<dbReference type="GO" id="GO:0000956">
    <property type="term" value="P:nuclear-transcribed mRNA catabolic process"/>
    <property type="evidence" value="ECO:0007669"/>
    <property type="project" value="TreeGrafter"/>
</dbReference>
<evidence type="ECO:0000256" key="1">
    <source>
        <dbReference type="ARBA" id="ARBA00008889"/>
    </source>
</evidence>
<dbReference type="InterPro" id="IPR043141">
    <property type="entry name" value="Ribosomal_uL10-like_sf"/>
</dbReference>
<sequence>MSNSSLLLRDLKAGGVDVRLLRLWRLTDVKKAGEEKTHYQLRVFCRVYTFRFHRKALYFGFSHFHFISLKLLKTYLSESKTNQLFCRIQRRKEGRGHTTTIVNGIRETVKEYNCVHVFSFKNMKNIKFKEFIQQFRHHGSFTSDEVHHAIFKASRVVYSASYNLLHGNDELLITDMPKEEVERYHLSLEDLFFSSCFGEDSSERLKLLFDAYKDSDFTRTGSINAGCCLINKVMQFALCSSTSDEVHHAIFKASKLLHGDDELLITDMPKEEVERYHLYLEDLFFSSCFGENSSERLKLLFGAYEDSDFTRTGSRNDSVKPNPPLPPSRRRGKLDVRQRKVDVSVSVNPRKYRGVSRDGGGAKLPLLRIEPRFVIRVTTRKRISDSSSSSFARGNTRYRSINGFQLRFGEPEPLFSDVGNRVLDRPGEGTNRYGGGGRYKAWGSLLGMQLAERDITVACVDYRFCNETCKETNLASLDAFSFQKSVFDSDFLEHVDDVSPKSNTSL</sequence>
<reference evidence="3" key="1">
    <citation type="submission" date="2019-12" db="EMBL/GenBank/DDBJ databases">
        <title>Genome sequencing and annotation of Brassica cretica.</title>
        <authorList>
            <person name="Studholme D.J."/>
            <person name="Sarris P.F."/>
        </authorList>
    </citation>
    <scope>NUCLEOTIDE SEQUENCE</scope>
    <source>
        <strain evidence="3">PFS-102/07</strain>
        <tissue evidence="3">Leaf</tissue>
    </source>
</reference>
<feature type="region of interest" description="Disordered" evidence="2">
    <location>
        <begin position="311"/>
        <end position="340"/>
    </location>
</feature>
<gene>
    <name evidence="3" type="ORF">F2Q70_00039016</name>
</gene>
<dbReference type="AlphaFoldDB" id="A0A8S9KA70"/>
<dbReference type="Gene3D" id="3.30.70.1730">
    <property type="match status" value="1"/>
</dbReference>
<dbReference type="GO" id="GO:0005730">
    <property type="term" value="C:nucleolus"/>
    <property type="evidence" value="ECO:0007669"/>
    <property type="project" value="TreeGrafter"/>
</dbReference>
<dbReference type="GO" id="GO:0042273">
    <property type="term" value="P:ribosomal large subunit biogenesis"/>
    <property type="evidence" value="ECO:0007669"/>
    <property type="project" value="TreeGrafter"/>
</dbReference>
<protein>
    <submittedName>
        <fullName evidence="3">Uncharacterized protein</fullName>
    </submittedName>
</protein>
<dbReference type="EMBL" id="QGKY02000190">
    <property type="protein sequence ID" value="KAF2591554.1"/>
    <property type="molecule type" value="Genomic_DNA"/>
</dbReference>
<name>A0A8S9KA70_BRACR</name>
<dbReference type="PANTHER" id="PTHR45841">
    <property type="entry name" value="MRNA TURNOVER PROTEIN 4 MRTO4"/>
    <property type="match status" value="1"/>
</dbReference>
<dbReference type="GO" id="GO:0006364">
    <property type="term" value="P:rRNA processing"/>
    <property type="evidence" value="ECO:0007669"/>
    <property type="project" value="TreeGrafter"/>
</dbReference>
<organism evidence="3">
    <name type="scientific">Brassica cretica</name>
    <name type="common">Mustard</name>
    <dbReference type="NCBI Taxonomy" id="69181"/>
    <lineage>
        <taxon>Eukaryota</taxon>
        <taxon>Viridiplantae</taxon>
        <taxon>Streptophyta</taxon>
        <taxon>Embryophyta</taxon>
        <taxon>Tracheophyta</taxon>
        <taxon>Spermatophyta</taxon>
        <taxon>Magnoliopsida</taxon>
        <taxon>eudicotyledons</taxon>
        <taxon>Gunneridae</taxon>
        <taxon>Pentapetalae</taxon>
        <taxon>rosids</taxon>
        <taxon>malvids</taxon>
        <taxon>Brassicales</taxon>
        <taxon>Brassicaceae</taxon>
        <taxon>Brassiceae</taxon>
        <taxon>Brassica</taxon>
    </lineage>
</organism>
<dbReference type="InterPro" id="IPR051742">
    <property type="entry name" value="Ribosome_Assembly_uL10"/>
</dbReference>
<dbReference type="PANTHER" id="PTHR45841:SF1">
    <property type="entry name" value="MRNA TURNOVER PROTEIN 4 HOMOLOG"/>
    <property type="match status" value="1"/>
</dbReference>
<dbReference type="GO" id="GO:0030687">
    <property type="term" value="C:preribosome, large subunit precursor"/>
    <property type="evidence" value="ECO:0007669"/>
    <property type="project" value="TreeGrafter"/>
</dbReference>
<accession>A0A8S9KA70</accession>